<dbReference type="SUPFAM" id="SSF160240">
    <property type="entry name" value="Cation efflux protein cytoplasmic domain-like"/>
    <property type="match status" value="1"/>
</dbReference>
<proteinExistence type="predicted"/>
<dbReference type="GO" id="GO:0016020">
    <property type="term" value="C:membrane"/>
    <property type="evidence" value="ECO:0007669"/>
    <property type="project" value="UniProtKB-SubCell"/>
</dbReference>
<feature type="region of interest" description="Disordered" evidence="6">
    <location>
        <begin position="306"/>
        <end position="330"/>
    </location>
</feature>
<keyword evidence="4 7" id="KW-1133">Transmembrane helix</keyword>
<gene>
    <name evidence="9" type="ORF">GcLGCM259_0911</name>
</gene>
<sequence length="330" mass="34945">MASEESTKSIIAALSANLAIAIAKFVAWLLSSSSSMLAEAIHSVADTGNQLVLLIGRRRSKRKADTEHPFGYGGERFVSAFLVAIILFSAGGLFALYEAYEKFHDPHGITGPWWWVPLAVIVFAIIAEGLSLRTAIKQSARARGRRGLLSFVRSTKNPELPVVLLEDTAALLGLTFALLGVGLTILTGDGRFDAAGTAAIGVLLVVIAVILAVETRSLLLGESASKAHVQAIRGAVANADTELVHLRTMHVGPEELLIALKIVVAPDATGAQIADHIDRLEKDIRAAVPLRSLIYIEPDIKRRALPADPESAGLQSPEQPGPTPGQPGTA</sequence>
<dbReference type="EMBL" id="CP034412">
    <property type="protein sequence ID" value="QCY46667.1"/>
    <property type="molecule type" value="Genomic_DNA"/>
</dbReference>
<dbReference type="GO" id="GO:0006829">
    <property type="term" value="P:zinc ion transport"/>
    <property type="evidence" value="ECO:0007669"/>
    <property type="project" value="InterPro"/>
</dbReference>
<keyword evidence="3 7" id="KW-0812">Transmembrane</keyword>
<keyword evidence="5 7" id="KW-0472">Membrane</keyword>
<dbReference type="GO" id="GO:0008324">
    <property type="term" value="F:monoatomic cation transmembrane transporter activity"/>
    <property type="evidence" value="ECO:0007669"/>
    <property type="project" value="InterPro"/>
</dbReference>
<feature type="transmembrane region" description="Helical" evidence="7">
    <location>
        <begin position="194"/>
        <end position="213"/>
    </location>
</feature>
<feature type="transmembrane region" description="Helical" evidence="7">
    <location>
        <begin position="77"/>
        <end position="100"/>
    </location>
</feature>
<dbReference type="Proteomes" id="UP000307000">
    <property type="component" value="Chromosome"/>
</dbReference>
<dbReference type="KEGG" id="gcr:GcLGCM259_0911"/>
<evidence type="ECO:0000256" key="3">
    <source>
        <dbReference type="ARBA" id="ARBA00022692"/>
    </source>
</evidence>
<dbReference type="AlphaFoldDB" id="A0A5B7WRS5"/>
<evidence type="ECO:0000256" key="7">
    <source>
        <dbReference type="SAM" id="Phobius"/>
    </source>
</evidence>
<dbReference type="PANTHER" id="PTHR13414:SF9">
    <property type="entry name" value="PROTON-COUPLED ZINC ANTIPORTER SLC30A9, MITOCHONDRIAL"/>
    <property type="match status" value="1"/>
</dbReference>
<dbReference type="Pfam" id="PF01545">
    <property type="entry name" value="Cation_efflux"/>
    <property type="match status" value="1"/>
</dbReference>
<comment type="subcellular location">
    <subcellularLocation>
        <location evidence="1">Membrane</location>
        <topology evidence="1">Multi-pass membrane protein</topology>
    </subcellularLocation>
</comment>
<reference evidence="9 10" key="1">
    <citation type="submission" date="2018-12" db="EMBL/GenBank/DDBJ databases">
        <title>Complete Genome Sequence of Glutamicibacter creatinolyticus strain LGCM259,isolated from an abscess of a 12-year-old mare in Italy.</title>
        <authorList>
            <person name="Santos R.G."/>
            <person name="Silva A.L."/>
            <person name="Seyffert N."/>
            <person name="Castro T.L.P."/>
            <person name="Attili A.R."/>
            <person name="Rifici C."/>
            <person name="Mazzullo G."/>
            <person name="Brenig B."/>
            <person name="Venanzi F."/>
            <person name="Azevedo V."/>
        </authorList>
    </citation>
    <scope>NUCLEOTIDE SEQUENCE [LARGE SCALE GENOMIC DNA]</scope>
    <source>
        <strain evidence="9 10">LGCM 259</strain>
    </source>
</reference>
<dbReference type="InterPro" id="IPR036837">
    <property type="entry name" value="Cation_efflux_CTD_sf"/>
</dbReference>
<evidence type="ECO:0000313" key="9">
    <source>
        <dbReference type="EMBL" id="QCY46667.1"/>
    </source>
</evidence>
<evidence type="ECO:0000256" key="6">
    <source>
        <dbReference type="SAM" id="MobiDB-lite"/>
    </source>
</evidence>
<dbReference type="PANTHER" id="PTHR13414">
    <property type="entry name" value="HUEL-CATION TRANSPORTER"/>
    <property type="match status" value="1"/>
</dbReference>
<dbReference type="InterPro" id="IPR040177">
    <property type="entry name" value="SLC30A9"/>
</dbReference>
<evidence type="ECO:0000313" key="10">
    <source>
        <dbReference type="Proteomes" id="UP000307000"/>
    </source>
</evidence>
<evidence type="ECO:0000259" key="8">
    <source>
        <dbReference type="Pfam" id="PF01545"/>
    </source>
</evidence>
<keyword evidence="10" id="KW-1185">Reference proteome</keyword>
<feature type="transmembrane region" description="Helical" evidence="7">
    <location>
        <begin position="169"/>
        <end position="188"/>
    </location>
</feature>
<dbReference type="InterPro" id="IPR002524">
    <property type="entry name" value="Cation_efflux"/>
</dbReference>
<feature type="compositionally biased region" description="Pro residues" evidence="6">
    <location>
        <begin position="319"/>
        <end position="330"/>
    </location>
</feature>
<keyword evidence="2" id="KW-0813">Transport</keyword>
<name>A0A5B7WRS5_9MICC</name>
<organism evidence="9 10">
    <name type="scientific">Glutamicibacter creatinolyticus</name>
    <dbReference type="NCBI Taxonomy" id="162496"/>
    <lineage>
        <taxon>Bacteria</taxon>
        <taxon>Bacillati</taxon>
        <taxon>Actinomycetota</taxon>
        <taxon>Actinomycetes</taxon>
        <taxon>Micrococcales</taxon>
        <taxon>Micrococcaceae</taxon>
        <taxon>Glutamicibacter</taxon>
    </lineage>
</organism>
<evidence type="ECO:0000256" key="5">
    <source>
        <dbReference type="ARBA" id="ARBA00023136"/>
    </source>
</evidence>
<accession>A0A5B7WRS5</accession>
<feature type="domain" description="Cation efflux protein transmembrane" evidence="8">
    <location>
        <begin position="10"/>
        <end position="220"/>
    </location>
</feature>
<dbReference type="SUPFAM" id="SSF161111">
    <property type="entry name" value="Cation efflux protein transmembrane domain-like"/>
    <property type="match status" value="1"/>
</dbReference>
<dbReference type="RefSeq" id="WP_138174339.1">
    <property type="nucleotide sequence ID" value="NZ_BAAAGL010000004.1"/>
</dbReference>
<dbReference type="Gene3D" id="3.30.70.1350">
    <property type="entry name" value="Cation efflux protein, cytoplasmic domain"/>
    <property type="match status" value="1"/>
</dbReference>
<protein>
    <submittedName>
        <fullName evidence="9">Cation transporter</fullName>
    </submittedName>
</protein>
<evidence type="ECO:0000256" key="4">
    <source>
        <dbReference type="ARBA" id="ARBA00022989"/>
    </source>
</evidence>
<dbReference type="NCBIfam" id="TIGR01297">
    <property type="entry name" value="CDF"/>
    <property type="match status" value="1"/>
</dbReference>
<feature type="transmembrane region" description="Helical" evidence="7">
    <location>
        <begin position="112"/>
        <end position="136"/>
    </location>
</feature>
<evidence type="ECO:0000256" key="2">
    <source>
        <dbReference type="ARBA" id="ARBA00022448"/>
    </source>
</evidence>
<dbReference type="InterPro" id="IPR027469">
    <property type="entry name" value="Cation_efflux_TMD_sf"/>
</dbReference>
<feature type="transmembrane region" description="Helical" evidence="7">
    <location>
        <begin position="12"/>
        <end position="30"/>
    </location>
</feature>
<dbReference type="InterPro" id="IPR058533">
    <property type="entry name" value="Cation_efflux_TM"/>
</dbReference>
<dbReference type="Gene3D" id="1.20.1510.10">
    <property type="entry name" value="Cation efflux protein transmembrane domain"/>
    <property type="match status" value="1"/>
</dbReference>
<evidence type="ECO:0000256" key="1">
    <source>
        <dbReference type="ARBA" id="ARBA00004141"/>
    </source>
</evidence>